<proteinExistence type="predicted"/>
<dbReference type="InParanoid" id="A2E9N1"/>
<feature type="coiled-coil region" evidence="1">
    <location>
        <begin position="26"/>
        <end position="101"/>
    </location>
</feature>
<name>A2E9N1_TRIV3</name>
<evidence type="ECO:0000313" key="2">
    <source>
        <dbReference type="EMBL" id="EAY10682.1"/>
    </source>
</evidence>
<dbReference type="VEuPathDB" id="TrichDB:TVAG_157590"/>
<dbReference type="VEuPathDB" id="TrichDB:TVAGG3_0746110"/>
<reference evidence="2" key="1">
    <citation type="submission" date="2006-10" db="EMBL/GenBank/DDBJ databases">
        <authorList>
            <person name="Amadeo P."/>
            <person name="Zhao Q."/>
            <person name="Wortman J."/>
            <person name="Fraser-Liggett C."/>
            <person name="Carlton J."/>
        </authorList>
    </citation>
    <scope>NUCLEOTIDE SEQUENCE</scope>
    <source>
        <strain evidence="2">G3</strain>
    </source>
</reference>
<dbReference type="RefSeq" id="XP_001322905.1">
    <property type="nucleotide sequence ID" value="XM_001322870.1"/>
</dbReference>
<dbReference type="EMBL" id="DS113334">
    <property type="protein sequence ID" value="EAY10682.1"/>
    <property type="molecule type" value="Genomic_DNA"/>
</dbReference>
<evidence type="ECO:0000256" key="1">
    <source>
        <dbReference type="SAM" id="Coils"/>
    </source>
</evidence>
<dbReference type="Proteomes" id="UP000001542">
    <property type="component" value="Unassembled WGS sequence"/>
</dbReference>
<sequence length="257" mass="30339">MSSEYSQNSANHNNFSKELKVERHRRINAQKEIIALKKNIKDLQQKLKSKEEKETTNDDIEILNQRADKAENEVLVQKALYSQLKQNYDTLMQTISVLRSENAAMLDEKGKLFEKISSLEKSVRTSANESIEKDAYRLKYSDSLCEKRNIEQKFEEAQTEIKRLNHEIIRLEAMLTKTKDENYKNTETIKVYENDMLTLSRYGFLLADALGQRFNPQNVEIEIERLLEIVKEEHQEYMMFHPPQYRETCSECGRPLY</sequence>
<gene>
    <name evidence="2" type="ORF">TVAG_157590</name>
</gene>
<protein>
    <submittedName>
        <fullName evidence="2">Myosin II heavy chain, non muscle-related protein</fullName>
    </submittedName>
</protein>
<dbReference type="OrthoDB" id="10675631at2759"/>
<reference evidence="2" key="2">
    <citation type="journal article" date="2007" name="Science">
        <title>Draft genome sequence of the sexually transmitted pathogen Trichomonas vaginalis.</title>
        <authorList>
            <person name="Carlton J.M."/>
            <person name="Hirt R.P."/>
            <person name="Silva J.C."/>
            <person name="Delcher A.L."/>
            <person name="Schatz M."/>
            <person name="Zhao Q."/>
            <person name="Wortman J.R."/>
            <person name="Bidwell S.L."/>
            <person name="Alsmark U.C.M."/>
            <person name="Besteiro S."/>
            <person name="Sicheritz-Ponten T."/>
            <person name="Noel C.J."/>
            <person name="Dacks J.B."/>
            <person name="Foster P.G."/>
            <person name="Simillion C."/>
            <person name="Van de Peer Y."/>
            <person name="Miranda-Saavedra D."/>
            <person name="Barton G.J."/>
            <person name="Westrop G.D."/>
            <person name="Mueller S."/>
            <person name="Dessi D."/>
            <person name="Fiori P.L."/>
            <person name="Ren Q."/>
            <person name="Paulsen I."/>
            <person name="Zhang H."/>
            <person name="Bastida-Corcuera F.D."/>
            <person name="Simoes-Barbosa A."/>
            <person name="Brown M.T."/>
            <person name="Hayes R.D."/>
            <person name="Mukherjee M."/>
            <person name="Okumura C.Y."/>
            <person name="Schneider R."/>
            <person name="Smith A.J."/>
            <person name="Vanacova S."/>
            <person name="Villalvazo M."/>
            <person name="Haas B.J."/>
            <person name="Pertea M."/>
            <person name="Feldblyum T.V."/>
            <person name="Utterback T.R."/>
            <person name="Shu C.L."/>
            <person name="Osoegawa K."/>
            <person name="de Jong P.J."/>
            <person name="Hrdy I."/>
            <person name="Horvathova L."/>
            <person name="Zubacova Z."/>
            <person name="Dolezal P."/>
            <person name="Malik S.B."/>
            <person name="Logsdon J.M. Jr."/>
            <person name="Henze K."/>
            <person name="Gupta A."/>
            <person name="Wang C.C."/>
            <person name="Dunne R.L."/>
            <person name="Upcroft J.A."/>
            <person name="Upcroft P."/>
            <person name="White O."/>
            <person name="Salzberg S.L."/>
            <person name="Tang P."/>
            <person name="Chiu C.-H."/>
            <person name="Lee Y.-S."/>
            <person name="Embley T.M."/>
            <person name="Coombs G.H."/>
            <person name="Mottram J.C."/>
            <person name="Tachezy J."/>
            <person name="Fraser-Liggett C.M."/>
            <person name="Johnson P.J."/>
        </authorList>
    </citation>
    <scope>NUCLEOTIDE SEQUENCE [LARGE SCALE GENOMIC DNA]</scope>
    <source>
        <strain evidence="2">G3</strain>
    </source>
</reference>
<dbReference type="AlphaFoldDB" id="A2E9N1"/>
<dbReference type="SMR" id="A2E9N1"/>
<keyword evidence="3" id="KW-1185">Reference proteome</keyword>
<evidence type="ECO:0000313" key="3">
    <source>
        <dbReference type="Proteomes" id="UP000001542"/>
    </source>
</evidence>
<keyword evidence="1" id="KW-0175">Coiled coil</keyword>
<feature type="coiled-coil region" evidence="1">
    <location>
        <begin position="140"/>
        <end position="181"/>
    </location>
</feature>
<accession>A2E9N1</accession>
<organism evidence="2 3">
    <name type="scientific">Trichomonas vaginalis (strain ATCC PRA-98 / G3)</name>
    <dbReference type="NCBI Taxonomy" id="412133"/>
    <lineage>
        <taxon>Eukaryota</taxon>
        <taxon>Metamonada</taxon>
        <taxon>Parabasalia</taxon>
        <taxon>Trichomonadida</taxon>
        <taxon>Trichomonadidae</taxon>
        <taxon>Trichomonas</taxon>
    </lineage>
</organism>
<dbReference type="KEGG" id="tva:4768617"/>